<organism evidence="7 8">
    <name type="scientific">Flavobacterium silvisoli</name>
    <dbReference type="NCBI Taxonomy" id="2529433"/>
    <lineage>
        <taxon>Bacteria</taxon>
        <taxon>Pseudomonadati</taxon>
        <taxon>Bacteroidota</taxon>
        <taxon>Flavobacteriia</taxon>
        <taxon>Flavobacteriales</taxon>
        <taxon>Flavobacteriaceae</taxon>
        <taxon>Flavobacterium</taxon>
    </lineage>
</organism>
<dbReference type="Proteomes" id="UP000293300">
    <property type="component" value="Unassembled WGS sequence"/>
</dbReference>
<dbReference type="SUPFAM" id="SSF52047">
    <property type="entry name" value="RNI-like"/>
    <property type="match status" value="1"/>
</dbReference>
<dbReference type="InterPro" id="IPR032675">
    <property type="entry name" value="LRR_dom_sf"/>
</dbReference>
<dbReference type="EMBL" id="SJPE01000001">
    <property type="protein sequence ID" value="TBX70980.1"/>
    <property type="molecule type" value="Genomic_DNA"/>
</dbReference>
<feature type="domain" description="Secretion system C-terminal sorting" evidence="5">
    <location>
        <begin position="746"/>
        <end position="811"/>
    </location>
</feature>
<dbReference type="PROSITE" id="PS51450">
    <property type="entry name" value="LRR"/>
    <property type="match status" value="1"/>
</dbReference>
<reference evidence="7 8" key="1">
    <citation type="submission" date="2019-02" db="EMBL/GenBank/DDBJ databases">
        <title>Flavobacterium sp. RD-2-33 isolated from forest soil.</title>
        <authorList>
            <person name="Chaudhary D.K."/>
        </authorList>
    </citation>
    <scope>NUCLEOTIDE SEQUENCE [LARGE SCALE GENOMIC DNA]</scope>
    <source>
        <strain evidence="7 8">RD-2-33</strain>
    </source>
</reference>
<dbReference type="InterPro" id="IPR001611">
    <property type="entry name" value="Leu-rich_rpt"/>
</dbReference>
<evidence type="ECO:0000313" key="7">
    <source>
        <dbReference type="EMBL" id="TBX70980.1"/>
    </source>
</evidence>
<keyword evidence="1" id="KW-0433">Leucine-rich repeat</keyword>
<feature type="chain" id="PRO_5020564375" evidence="4">
    <location>
        <begin position="19"/>
        <end position="813"/>
    </location>
</feature>
<evidence type="ECO:0000256" key="1">
    <source>
        <dbReference type="ARBA" id="ARBA00022614"/>
    </source>
</evidence>
<evidence type="ECO:0000259" key="5">
    <source>
        <dbReference type="Pfam" id="PF18962"/>
    </source>
</evidence>
<dbReference type="GO" id="GO:0035591">
    <property type="term" value="F:signaling adaptor activity"/>
    <property type="evidence" value="ECO:0007669"/>
    <property type="project" value="TreeGrafter"/>
</dbReference>
<gene>
    <name evidence="7" type="ORF">EZL74_00320</name>
</gene>
<evidence type="ECO:0000313" key="8">
    <source>
        <dbReference type="Proteomes" id="UP000293300"/>
    </source>
</evidence>
<keyword evidence="8" id="KW-1185">Reference proteome</keyword>
<proteinExistence type="predicted"/>
<dbReference type="Pfam" id="PF24595">
    <property type="entry name" value="DUF7619"/>
    <property type="match status" value="1"/>
</dbReference>
<dbReference type="PANTHER" id="PTHR47566">
    <property type="match status" value="1"/>
</dbReference>
<comment type="caution">
    <text evidence="7">The sequence shown here is derived from an EMBL/GenBank/DDBJ whole genome shotgun (WGS) entry which is preliminary data.</text>
</comment>
<dbReference type="PANTHER" id="PTHR47566:SF1">
    <property type="entry name" value="PROTEIN NUD1"/>
    <property type="match status" value="1"/>
</dbReference>
<feature type="signal peptide" evidence="4">
    <location>
        <begin position="1"/>
        <end position="18"/>
    </location>
</feature>
<dbReference type="Gene3D" id="3.80.10.10">
    <property type="entry name" value="Ribonuclease Inhibitor"/>
    <property type="match status" value="1"/>
</dbReference>
<evidence type="ECO:0000259" key="6">
    <source>
        <dbReference type="Pfam" id="PF24595"/>
    </source>
</evidence>
<sequence length="813" mass="90370">MVKIKLLFIVVFSTICNAQIVNIPDANFKAALLSASSTNHIAAINMPSTYGVLGSMIISGYNKIDVNNDGEIQVSEAQNILSLEINNKNISNLAGIEAFINLVNLECDNNVITSLNLTQNINLKYLDCSNNLLTSLDISQNTNLLRNFCRDNQLSNLNLSQNLLLNMLICRNNPLSSLDVTQNLNLLHLDCSSNQLINLNLNNNTLLKSLGFYNNQISTIDLSNLTLLESLACSSNQLTNLDISSNTLLRTLDCGNNLLTDLNTLNNTNLRSIRCNSNLYTHLDFSHLPLLVSLSFQNNINLISANLKNNNEYWDNFGLSLYFDNNPNLEYICADEEDVSLIEDILSYNTNTNNCHVNSYCSFTPSGTFYTIQGNEKLDSNNNGCDSNDIIYPNLKCTITNGTNTGTLIANNSGSYNIPVQAGTHSITPIIENPTYFNIIPNTFTVSFPSSTSPYNQDFCISANGIHNDLEIVVLPVIAARPGFNAYYKITYKNKGTTTQSGTINFIFEDSVLDFVSSNTNFTSQSTGNLTWDFTNLVPFESREIDIVLNLNSPTEIPALNSGDVLSYSASINGLTDETPSNNSFILNQMVVNSYDPNDKSCLEGTTITPSMVGDYAHYLIRFENNGTANAQNIVVKDIIDTDKFDINTLLPIKGSHNFETRISNTNKVEFIFKNINLPFDDANNDGYVSFKIKTKLNLVVGNTFSNSANIYFDYNSPIVTNNYTTTIQNSLGSQENEFINDIATYPNPVKDILNFKTQHNIFKIEIYDISGRKLSSNSISENKIDLRELKTGNYILKLYTEKGIINTKIVKE</sequence>
<evidence type="ECO:0000256" key="4">
    <source>
        <dbReference type="SAM" id="SignalP"/>
    </source>
</evidence>
<protein>
    <submittedName>
        <fullName evidence="7">T9SS type A sorting domain-containing protein</fullName>
    </submittedName>
</protein>
<keyword evidence="3" id="KW-0677">Repeat</keyword>
<evidence type="ECO:0000256" key="3">
    <source>
        <dbReference type="ARBA" id="ARBA00022737"/>
    </source>
</evidence>
<name>A0A4Q9Z471_9FLAO</name>
<accession>A0A4Q9Z471</accession>
<dbReference type="Pfam" id="PF18962">
    <property type="entry name" value="Por_Secre_tail"/>
    <property type="match status" value="1"/>
</dbReference>
<dbReference type="InterPro" id="IPR026444">
    <property type="entry name" value="Secre_tail"/>
</dbReference>
<dbReference type="InterPro" id="IPR052574">
    <property type="entry name" value="CDIRP"/>
</dbReference>
<dbReference type="RefSeq" id="WP_131474592.1">
    <property type="nucleotide sequence ID" value="NZ_SJPE01000001.1"/>
</dbReference>
<dbReference type="OrthoDB" id="1110367at2"/>
<dbReference type="AlphaFoldDB" id="A0A4Q9Z471"/>
<dbReference type="NCBIfam" id="TIGR04183">
    <property type="entry name" value="Por_Secre_tail"/>
    <property type="match status" value="1"/>
</dbReference>
<evidence type="ECO:0000256" key="2">
    <source>
        <dbReference type="ARBA" id="ARBA00022729"/>
    </source>
</evidence>
<dbReference type="InterPro" id="IPR055353">
    <property type="entry name" value="DUF7619"/>
</dbReference>
<keyword evidence="2 4" id="KW-0732">Signal</keyword>
<feature type="domain" description="DUF7619" evidence="6">
    <location>
        <begin position="596"/>
        <end position="727"/>
    </location>
</feature>